<evidence type="ECO:0000256" key="1">
    <source>
        <dbReference type="SAM" id="MobiDB-lite"/>
    </source>
</evidence>
<dbReference type="InterPro" id="IPR012588">
    <property type="entry name" value="Exosome-assoc_fac_Rrp6_N"/>
</dbReference>
<dbReference type="GO" id="GO:0003727">
    <property type="term" value="F:single-stranded RNA binding"/>
    <property type="evidence" value="ECO:0007669"/>
    <property type="project" value="TreeGrafter"/>
</dbReference>
<dbReference type="GO" id="GO:0000467">
    <property type="term" value="P:exonucleolytic trimming to generate mature 3'-end of 5.8S rRNA from tricistronic rRNA transcript (SSU-rRNA, 5.8S rRNA, LSU-rRNA)"/>
    <property type="evidence" value="ECO:0007669"/>
    <property type="project" value="InterPro"/>
</dbReference>
<dbReference type="GO" id="GO:0000175">
    <property type="term" value="F:3'-5'-RNA exonuclease activity"/>
    <property type="evidence" value="ECO:0007669"/>
    <property type="project" value="InterPro"/>
</dbReference>
<dbReference type="GO" id="GO:0071038">
    <property type="term" value="P:TRAMP-dependent tRNA surveillance pathway"/>
    <property type="evidence" value="ECO:0007669"/>
    <property type="project" value="TreeGrafter"/>
</dbReference>
<dbReference type="Gene3D" id="3.30.420.10">
    <property type="entry name" value="Ribonuclease H-like superfamily/Ribonuclease H"/>
    <property type="match status" value="1"/>
</dbReference>
<dbReference type="GO" id="GO:0005730">
    <property type="term" value="C:nucleolus"/>
    <property type="evidence" value="ECO:0007669"/>
    <property type="project" value="TreeGrafter"/>
</dbReference>
<gene>
    <name evidence="3" type="ORF">PODANS_5_9180</name>
</gene>
<dbReference type="InterPro" id="IPR045092">
    <property type="entry name" value="Rrp6-like"/>
</dbReference>
<evidence type="ECO:0000259" key="2">
    <source>
        <dbReference type="Pfam" id="PF08066"/>
    </source>
</evidence>
<evidence type="ECO:0000313" key="3">
    <source>
        <dbReference type="EMBL" id="CAP64643.1"/>
    </source>
</evidence>
<dbReference type="GO" id="GO:0071051">
    <property type="term" value="P:poly(A)-dependent snoRNA 3'-end processing"/>
    <property type="evidence" value="ECO:0007669"/>
    <property type="project" value="TreeGrafter"/>
</dbReference>
<feature type="compositionally biased region" description="Basic and acidic residues" evidence="1">
    <location>
        <begin position="213"/>
        <end position="224"/>
    </location>
</feature>
<dbReference type="AlphaFoldDB" id="B2AKX0"/>
<dbReference type="GO" id="GO:0000176">
    <property type="term" value="C:nuclear exosome (RNase complex)"/>
    <property type="evidence" value="ECO:0007669"/>
    <property type="project" value="InterPro"/>
</dbReference>
<dbReference type="InterPro" id="IPR012337">
    <property type="entry name" value="RNaseH-like_sf"/>
</dbReference>
<proteinExistence type="predicted"/>
<reference evidence="3" key="1">
    <citation type="journal article" date="2008" name="Genome Biol.">
        <title>The genome sequence of the model ascomycete fungus Podospora anserina.</title>
        <authorList>
            <person name="Espagne E."/>
            <person name="Lespinet O."/>
            <person name="Malagnac F."/>
            <person name="Da Silva C."/>
            <person name="Jaillon O."/>
            <person name="Porcel B.M."/>
            <person name="Couloux A."/>
            <person name="Aury J.-M."/>
            <person name="Segurens B."/>
            <person name="Poulain J."/>
            <person name="Anthouard V."/>
            <person name="Grossetete S."/>
            <person name="Khalili H."/>
            <person name="Coppin E."/>
            <person name="Dequard-Chablat M."/>
            <person name="Picard M."/>
            <person name="Contamine V."/>
            <person name="Arnaise S."/>
            <person name="Bourdais A."/>
            <person name="Berteaux-Lecellier V."/>
            <person name="Gautheret D."/>
            <person name="de Vries R.P."/>
            <person name="Battaglia E."/>
            <person name="Coutinho P.M."/>
            <person name="Danchin E.G.J."/>
            <person name="Henrissat B."/>
            <person name="El Khoury R."/>
            <person name="Sainsard-Chanet A."/>
            <person name="Boivin A."/>
            <person name="Pinan-Lucarre B."/>
            <person name="Sellem C.H."/>
            <person name="Debuchy R."/>
            <person name="Wincker P."/>
            <person name="Weissenbach J."/>
            <person name="Silar P."/>
        </authorList>
    </citation>
    <scope>NUCLEOTIDE SEQUENCE [LARGE SCALE GENOMIC DNA]</scope>
    <source>
        <strain evidence="3">S mat+</strain>
    </source>
</reference>
<feature type="compositionally biased region" description="Low complexity" evidence="1">
    <location>
        <begin position="201"/>
        <end position="212"/>
    </location>
</feature>
<name>B2AKX0_PODAN</name>
<dbReference type="GO" id="GO:0071039">
    <property type="term" value="P:nuclear polyadenylation-dependent CUT catabolic process"/>
    <property type="evidence" value="ECO:0007669"/>
    <property type="project" value="TreeGrafter"/>
</dbReference>
<dbReference type="Pfam" id="PF08066">
    <property type="entry name" value="PMC2NT"/>
    <property type="match status" value="1"/>
</dbReference>
<dbReference type="OrthoDB" id="2250022at2759"/>
<feature type="domain" description="Exosome-associated factor Rrp6 N-terminal" evidence="2">
    <location>
        <begin position="19"/>
        <end position="109"/>
    </location>
</feature>
<dbReference type="KEGG" id="pan:PODANSg1758"/>
<dbReference type="GO" id="GO:0071035">
    <property type="term" value="P:nuclear polyadenylation-dependent rRNA catabolic process"/>
    <property type="evidence" value="ECO:0007669"/>
    <property type="project" value="TreeGrafter"/>
</dbReference>
<dbReference type="GO" id="GO:0071036">
    <property type="term" value="P:nuclear polyadenylation-dependent snoRNA catabolic process"/>
    <property type="evidence" value="ECO:0007669"/>
    <property type="project" value="TreeGrafter"/>
</dbReference>
<dbReference type="PANTHER" id="PTHR12124:SF47">
    <property type="entry name" value="EXOSOME COMPONENT 10"/>
    <property type="match status" value="1"/>
</dbReference>
<dbReference type="RefSeq" id="XP_001904736.1">
    <property type="nucleotide sequence ID" value="XM_001904701.1"/>
</dbReference>
<feature type="compositionally biased region" description="Basic and acidic residues" evidence="1">
    <location>
        <begin position="259"/>
        <end position="268"/>
    </location>
</feature>
<sequence>MESSQDYNSLRETIQPALVTVTRSAGVVANEDLQFQRTVRPSVGDKLDKTADRMLGLVNGLLKSSSKVTGQSTTKLEDIDDIEIKWRGIVDVIDSFLEKADTCLDEYTGLIKRKNAPTVEEGRDPKRSKSTAPLDWSLKRANIVKPQNGFEKKPNNFDKGPWKPILTKKPHAIVPLEQSFNTFLNEEHTTQYEPPSLFKNSLVSPVPPVDSSVQEKEADQEEPRLATQPRSRKAVGNWRWRQKMRDKTYQQAVTASAEVSRENFRRGS</sequence>
<dbReference type="VEuPathDB" id="FungiDB:PODANS_5_9180"/>
<dbReference type="SUPFAM" id="SSF53098">
    <property type="entry name" value="Ribonuclease H-like"/>
    <property type="match status" value="1"/>
</dbReference>
<feature type="region of interest" description="Disordered" evidence="1">
    <location>
        <begin position="195"/>
        <end position="268"/>
    </location>
</feature>
<dbReference type="GeneID" id="6188716"/>
<dbReference type="GO" id="GO:0071044">
    <property type="term" value="P:histone mRNA catabolic process"/>
    <property type="evidence" value="ECO:0007669"/>
    <property type="project" value="TreeGrafter"/>
</dbReference>
<dbReference type="EMBL" id="CU633865">
    <property type="protein sequence ID" value="CAP64643.1"/>
    <property type="molecule type" value="Genomic_DNA"/>
</dbReference>
<accession>B2AKX0</accession>
<dbReference type="GO" id="GO:0071037">
    <property type="term" value="P:nuclear polyadenylation-dependent snRNA catabolic process"/>
    <property type="evidence" value="ECO:0007669"/>
    <property type="project" value="TreeGrafter"/>
</dbReference>
<dbReference type="HOGENOM" id="CLU_1038706_0_0_1"/>
<dbReference type="PANTHER" id="PTHR12124">
    <property type="entry name" value="POLYMYOSITIS/SCLERODERMA AUTOANTIGEN-RELATED"/>
    <property type="match status" value="1"/>
</dbReference>
<protein>
    <submittedName>
        <fullName evidence="3">Podospora anserina S mat+ genomic DNA chromosome 5, supercontig 9</fullName>
    </submittedName>
</protein>
<dbReference type="GO" id="GO:0071040">
    <property type="term" value="P:nuclear polyadenylation-dependent antisense transcript catabolic process"/>
    <property type="evidence" value="ECO:0007669"/>
    <property type="project" value="TreeGrafter"/>
</dbReference>
<organism evidence="3">
    <name type="scientific">Podospora anserina (strain S / ATCC MYA-4624 / DSM 980 / FGSC 10383)</name>
    <name type="common">Pleurage anserina</name>
    <dbReference type="NCBI Taxonomy" id="515849"/>
    <lineage>
        <taxon>Eukaryota</taxon>
        <taxon>Fungi</taxon>
        <taxon>Dikarya</taxon>
        <taxon>Ascomycota</taxon>
        <taxon>Pezizomycotina</taxon>
        <taxon>Sordariomycetes</taxon>
        <taxon>Sordariomycetidae</taxon>
        <taxon>Sordariales</taxon>
        <taxon>Podosporaceae</taxon>
        <taxon>Podospora</taxon>
        <taxon>Podospora anserina</taxon>
    </lineage>
</organism>
<reference evidence="3" key="2">
    <citation type="submission" date="2008-07" db="EMBL/GenBank/DDBJ databases">
        <authorList>
            <person name="Genoscope - CEA"/>
        </authorList>
    </citation>
    <scope>NUCLEOTIDE SEQUENCE</scope>
    <source>
        <strain evidence="3">S mat+</strain>
    </source>
</reference>
<dbReference type="InterPro" id="IPR036397">
    <property type="entry name" value="RNaseH_sf"/>
</dbReference>